<dbReference type="GeneID" id="65084545"/>
<proteinExistence type="predicted"/>
<dbReference type="VEuPathDB" id="FungiDB:FMAN_05278"/>
<dbReference type="EMBL" id="FCQH01000002">
    <property type="protein sequence ID" value="CVK87920.1"/>
    <property type="molecule type" value="Genomic_DNA"/>
</dbReference>
<dbReference type="Proteomes" id="UP000184255">
    <property type="component" value="Unassembled WGS sequence"/>
</dbReference>
<feature type="domain" description="Xylanolytic transcriptional activator regulatory" evidence="4">
    <location>
        <begin position="251"/>
        <end position="324"/>
    </location>
</feature>
<evidence type="ECO:0000313" key="5">
    <source>
        <dbReference type="EMBL" id="CVK87920.1"/>
    </source>
</evidence>
<dbReference type="AlphaFoldDB" id="A0A1L7SMY9"/>
<evidence type="ECO:0000256" key="3">
    <source>
        <dbReference type="SAM" id="MobiDB-lite"/>
    </source>
</evidence>
<evidence type="ECO:0000313" key="6">
    <source>
        <dbReference type="Proteomes" id="UP000184255"/>
    </source>
</evidence>
<dbReference type="GO" id="GO:0006351">
    <property type="term" value="P:DNA-templated transcription"/>
    <property type="evidence" value="ECO:0007669"/>
    <property type="project" value="InterPro"/>
</dbReference>
<feature type="region of interest" description="Disordered" evidence="3">
    <location>
        <begin position="41"/>
        <end position="71"/>
    </location>
</feature>
<protein>
    <recommendedName>
        <fullName evidence="4">Xylanolytic transcriptional activator regulatory domain-containing protein</fullName>
    </recommendedName>
</protein>
<sequence>MKLQENPTPAAPPVQSVRGCDRNWPCNNCQKRNVASKCHFRSVERQSPRQKKRPMDTGFHEETIEDESGDEMDEAQVLQVLGYDSESFVSMICIQAKKEKTPPSQPRMDPKSCPQLQHVLDVLPTRSFMDTLVQNFFDNVNFHYYIIYPSTFLDDYRDWWADRILGNPLKLQWTCLLTVICACSAQYLSIELQGKVEHELGEKTQTLTERYHCASNDLYSIIPPRKGHLHGVQYLLHSCYWYKSEARFTECWYSLSAAIREAQEIGMHQEASKLDISDFEREMYRRAWCVLDTWDWQMSALLSRPLMIDRTCCKVGLPELTLEGTTPSPLLHLKIQSELIRKLFNRFGSTRNVVESADIQEYQKMLEDWMEKFPPTFDLNNPDYSQDVLCPWIPLHRHYIHTMGYSMILDPFRVRLATSIDTKTASEAEVQLRSDGIDYALKLMTTLRGFFNHVWPRDAKFHFVIFSIFDTAALYSSILVHDKDGSAPRRQEILDSFDMALDMIRHLRTIAPNFQLYHKILRRLRIKARGKVPRIPQVNEPPRKCLKTSGSKSASPLLDAYAAPSTISNCQSNSPSVDSHNEEYTASVNRLSNAGLEYNLLGQPNLGPQRHHPSHSTVPAHEISMVGQSLMAQSSMDKGFPSLSSLDDGGLEQPLFASISEEELGNLAELWRWQDLDLGIIEHSN</sequence>
<dbReference type="SMART" id="SM00906">
    <property type="entry name" value="Fungal_trans"/>
    <property type="match status" value="1"/>
</dbReference>
<dbReference type="GO" id="GO:0003677">
    <property type="term" value="F:DNA binding"/>
    <property type="evidence" value="ECO:0007669"/>
    <property type="project" value="InterPro"/>
</dbReference>
<dbReference type="PANTHER" id="PTHR31001:SF84">
    <property type="entry name" value="FUNGAL SPECIFIC TRANSCRIPTION FACTOR"/>
    <property type="match status" value="1"/>
</dbReference>
<keyword evidence="2" id="KW-0539">Nucleus</keyword>
<dbReference type="Pfam" id="PF04082">
    <property type="entry name" value="Fungal_trans"/>
    <property type="match status" value="1"/>
</dbReference>
<keyword evidence="6" id="KW-1185">Reference proteome</keyword>
<evidence type="ECO:0000256" key="1">
    <source>
        <dbReference type="ARBA" id="ARBA00004123"/>
    </source>
</evidence>
<name>A0A1L7SMY9_FUSMA</name>
<evidence type="ECO:0000256" key="2">
    <source>
        <dbReference type="ARBA" id="ARBA00023242"/>
    </source>
</evidence>
<dbReference type="InterPro" id="IPR007219">
    <property type="entry name" value="XnlR_reg_dom"/>
</dbReference>
<dbReference type="CDD" id="cd12148">
    <property type="entry name" value="fungal_TF_MHR"/>
    <property type="match status" value="1"/>
</dbReference>
<dbReference type="GO" id="GO:0008270">
    <property type="term" value="F:zinc ion binding"/>
    <property type="evidence" value="ECO:0007669"/>
    <property type="project" value="InterPro"/>
</dbReference>
<accession>A0A1L7SMY9</accession>
<gene>
    <name evidence="5" type="ORF">FMAN_05278</name>
</gene>
<dbReference type="InterPro" id="IPR050613">
    <property type="entry name" value="Sec_Metabolite_Reg"/>
</dbReference>
<evidence type="ECO:0000259" key="4">
    <source>
        <dbReference type="SMART" id="SM00906"/>
    </source>
</evidence>
<feature type="compositionally biased region" description="Basic and acidic residues" evidence="3">
    <location>
        <begin position="41"/>
        <end position="62"/>
    </location>
</feature>
<dbReference type="RefSeq" id="XP_041678982.1">
    <property type="nucleotide sequence ID" value="XM_041828084.1"/>
</dbReference>
<comment type="caution">
    <text evidence="5">The sequence shown here is derived from an EMBL/GenBank/DDBJ whole genome shotgun (WGS) entry which is preliminary data.</text>
</comment>
<organism evidence="5 6">
    <name type="scientific">Fusarium mangiferae</name>
    <name type="common">Mango malformation disease fungus</name>
    <dbReference type="NCBI Taxonomy" id="192010"/>
    <lineage>
        <taxon>Eukaryota</taxon>
        <taxon>Fungi</taxon>
        <taxon>Dikarya</taxon>
        <taxon>Ascomycota</taxon>
        <taxon>Pezizomycotina</taxon>
        <taxon>Sordariomycetes</taxon>
        <taxon>Hypocreomycetidae</taxon>
        <taxon>Hypocreales</taxon>
        <taxon>Nectriaceae</taxon>
        <taxon>Fusarium</taxon>
        <taxon>Fusarium fujikuroi species complex</taxon>
    </lineage>
</organism>
<dbReference type="PANTHER" id="PTHR31001">
    <property type="entry name" value="UNCHARACTERIZED TRANSCRIPTIONAL REGULATORY PROTEIN"/>
    <property type="match status" value="1"/>
</dbReference>
<reference evidence="6" key="1">
    <citation type="journal article" date="2016" name="Genome Biol. Evol.">
        <title>Comparative 'omics' of the Fusarium fujikuroi species complex highlights differences in genetic potential and metabolite synthesis.</title>
        <authorList>
            <person name="Niehaus E.-M."/>
            <person name="Muensterkoetter M."/>
            <person name="Proctor R.H."/>
            <person name="Brown D.W."/>
            <person name="Sharon A."/>
            <person name="Idan Y."/>
            <person name="Oren-Young L."/>
            <person name="Sieber C.M."/>
            <person name="Novak O."/>
            <person name="Pencik A."/>
            <person name="Tarkowska D."/>
            <person name="Hromadova K."/>
            <person name="Freeman S."/>
            <person name="Maymon M."/>
            <person name="Elazar M."/>
            <person name="Youssef S.A."/>
            <person name="El-Shabrawy E.S.M."/>
            <person name="Shalaby A.B.A."/>
            <person name="Houterman P."/>
            <person name="Brock N.L."/>
            <person name="Burkhardt I."/>
            <person name="Tsavkelova E.A."/>
            <person name="Dickschat J.S."/>
            <person name="Galuszka P."/>
            <person name="Gueldener U."/>
            <person name="Tudzynski B."/>
        </authorList>
    </citation>
    <scope>NUCLEOTIDE SEQUENCE [LARGE SCALE GENOMIC DNA]</scope>
    <source>
        <strain evidence="6">MRC7560</strain>
    </source>
</reference>
<comment type="subcellular location">
    <subcellularLocation>
        <location evidence="1">Nucleus</location>
    </subcellularLocation>
</comment>
<dbReference type="GO" id="GO:0005634">
    <property type="term" value="C:nucleus"/>
    <property type="evidence" value="ECO:0007669"/>
    <property type="project" value="UniProtKB-SubCell"/>
</dbReference>